<dbReference type="EMBL" id="KZ613883">
    <property type="protein sequence ID" value="PMD53387.1"/>
    <property type="molecule type" value="Genomic_DNA"/>
</dbReference>
<proteinExistence type="predicted"/>
<dbReference type="Proteomes" id="UP000235371">
    <property type="component" value="Unassembled WGS sequence"/>
</dbReference>
<evidence type="ECO:0000256" key="1">
    <source>
        <dbReference type="SAM" id="Phobius"/>
    </source>
</evidence>
<reference evidence="2 3" key="1">
    <citation type="submission" date="2016-04" db="EMBL/GenBank/DDBJ databases">
        <title>A degradative enzymes factory behind the ericoid mycorrhizal symbiosis.</title>
        <authorList>
            <consortium name="DOE Joint Genome Institute"/>
            <person name="Martino E."/>
            <person name="Morin E."/>
            <person name="Grelet G."/>
            <person name="Kuo A."/>
            <person name="Kohler A."/>
            <person name="Daghino S."/>
            <person name="Barry K."/>
            <person name="Choi C."/>
            <person name="Cichocki N."/>
            <person name="Clum A."/>
            <person name="Copeland A."/>
            <person name="Hainaut M."/>
            <person name="Haridas S."/>
            <person name="Labutti K."/>
            <person name="Lindquist E."/>
            <person name="Lipzen A."/>
            <person name="Khouja H.-R."/>
            <person name="Murat C."/>
            <person name="Ohm R."/>
            <person name="Olson A."/>
            <person name="Spatafora J."/>
            <person name="Veneault-Fourrey C."/>
            <person name="Henrissat B."/>
            <person name="Grigoriev I."/>
            <person name="Martin F."/>
            <person name="Perotto S."/>
        </authorList>
    </citation>
    <scope>NUCLEOTIDE SEQUENCE [LARGE SCALE GENOMIC DNA]</scope>
    <source>
        <strain evidence="2 3">E</strain>
    </source>
</reference>
<organism evidence="2 3">
    <name type="scientific">Hyaloscypha bicolor E</name>
    <dbReference type="NCBI Taxonomy" id="1095630"/>
    <lineage>
        <taxon>Eukaryota</taxon>
        <taxon>Fungi</taxon>
        <taxon>Dikarya</taxon>
        <taxon>Ascomycota</taxon>
        <taxon>Pezizomycotina</taxon>
        <taxon>Leotiomycetes</taxon>
        <taxon>Helotiales</taxon>
        <taxon>Hyaloscyphaceae</taxon>
        <taxon>Hyaloscypha</taxon>
        <taxon>Hyaloscypha bicolor</taxon>
    </lineage>
</organism>
<keyword evidence="1" id="KW-1133">Transmembrane helix</keyword>
<feature type="transmembrane region" description="Helical" evidence="1">
    <location>
        <begin position="109"/>
        <end position="138"/>
    </location>
</feature>
<dbReference type="GeneID" id="36589542"/>
<keyword evidence="1" id="KW-0472">Membrane</keyword>
<accession>A0A2J6SRK2</accession>
<dbReference type="AlphaFoldDB" id="A0A2J6SRK2"/>
<dbReference type="InParanoid" id="A0A2J6SRK2"/>
<protein>
    <submittedName>
        <fullName evidence="2">Uncharacterized protein</fullName>
    </submittedName>
</protein>
<name>A0A2J6SRK2_9HELO</name>
<dbReference type="RefSeq" id="XP_024730291.1">
    <property type="nucleotide sequence ID" value="XM_024881465.1"/>
</dbReference>
<evidence type="ECO:0000313" key="3">
    <source>
        <dbReference type="Proteomes" id="UP000235371"/>
    </source>
</evidence>
<evidence type="ECO:0000313" key="2">
    <source>
        <dbReference type="EMBL" id="PMD53387.1"/>
    </source>
</evidence>
<dbReference type="OrthoDB" id="2386090at2759"/>
<gene>
    <name evidence="2" type="ORF">K444DRAFT_619160</name>
</gene>
<keyword evidence="1" id="KW-0812">Transmembrane</keyword>
<keyword evidence="3" id="KW-1185">Reference proteome</keyword>
<feature type="transmembrane region" description="Helical" evidence="1">
    <location>
        <begin position="83"/>
        <end position="103"/>
    </location>
</feature>
<sequence length="244" mass="27793">MIFLQRAVWRTAFPISRSSQVYRRPPQIKSLVRRVRCSSTRGSTPKNTPASSKIALKKTSYPERLLVYHAGTGRTVFLGCMKVTTIFIFSFFTLVVAPSHFYAEAEPPWVAIGVLLSGIIPMVFVAYITGPFVTYIHLRLPAYARHSREMLMRYTKSLPNDALLDITTMNFIGKPRVTRVKVADLYPIKERFGMANYARDTDLINSNIPWYFPKAVRQFGVHSNTSKIMGGDVWHNIANRISKK</sequence>